<sequence>MAAIPSTSSTTACCIVGGGPAGIMLGFLLARAGIEVTVLEKHKDFFRDFRGDTIHPATLQLLYELGLLDQFLSLPHQQLTRLTIAIGGQPLPISDFSQLPTQAKFIALMPQWDFLNFLSAQATKLPTFHLLMEHEVTGLIESHNRVTGVRANTPAGPVEIHAKLVVGCDGRHATTRTAAHLPVHDTGAPIDILWFRLPRRDGEPENALGNINFGNFLILINRGDYYQCGFIIAKDTFVTRVQPEGLDAFRDSLVRLVPFLSDRVNEITSWDQLKLLSIQVNHLTRWHSPGLLCIGDAAHAMSPVGGIGINLAIQDAVAAARILAPPLKTSIVTELTLAHVQSRRELPTRIAQRFQVMVHYFLNRTLGHPAAIKPPLVLRLLSPHPSFRRFMARFIGMGVRPEHISGGH</sequence>
<keyword evidence="1" id="KW-0560">Oxidoreductase</keyword>
<dbReference type="InterPro" id="IPR050631">
    <property type="entry name" value="PheA/TfdB_FAD_monoxygenase"/>
</dbReference>
<organism evidence="3">
    <name type="scientific">Edaphobacter paludis</name>
    <dbReference type="NCBI Taxonomy" id="3035702"/>
    <lineage>
        <taxon>Bacteria</taxon>
        <taxon>Pseudomonadati</taxon>
        <taxon>Acidobacteriota</taxon>
        <taxon>Terriglobia</taxon>
        <taxon>Terriglobales</taxon>
        <taxon>Acidobacteriaceae</taxon>
        <taxon>Edaphobacter</taxon>
    </lineage>
</organism>
<dbReference type="PANTHER" id="PTHR43476:SF5">
    <property type="entry name" value="FAD-DEPENDENT MONOOXYGENASE"/>
    <property type="match status" value="1"/>
</dbReference>
<dbReference type="PANTHER" id="PTHR43476">
    <property type="entry name" value="3-(3-HYDROXY-PHENYL)PROPIONATE/3-HYDROXYCINNAMIC ACID HYDROXYLASE"/>
    <property type="match status" value="1"/>
</dbReference>
<dbReference type="EMBL" id="CP121195">
    <property type="protein sequence ID" value="XBH14616.1"/>
    <property type="molecule type" value="Genomic_DNA"/>
</dbReference>
<dbReference type="Gene3D" id="3.50.50.60">
    <property type="entry name" value="FAD/NAD(P)-binding domain"/>
    <property type="match status" value="2"/>
</dbReference>
<evidence type="ECO:0000313" key="4">
    <source>
        <dbReference type="EMBL" id="XBH14616.1"/>
    </source>
</evidence>
<feature type="domain" description="FAD-binding" evidence="2">
    <location>
        <begin position="11"/>
        <end position="352"/>
    </location>
</feature>
<dbReference type="RefSeq" id="WP_348268676.1">
    <property type="nucleotide sequence ID" value="NZ_CP121194.1"/>
</dbReference>
<accession>A0AAU7DB69</accession>
<proteinExistence type="predicted"/>
<dbReference type="PRINTS" id="PR00420">
    <property type="entry name" value="RNGMNOXGNASE"/>
</dbReference>
<dbReference type="NCBIfam" id="NF004833">
    <property type="entry name" value="PRK06185.1-1"/>
    <property type="match status" value="1"/>
</dbReference>
<dbReference type="SUPFAM" id="SSF51905">
    <property type="entry name" value="FAD/NAD(P)-binding domain"/>
    <property type="match status" value="1"/>
</dbReference>
<evidence type="ECO:0000256" key="1">
    <source>
        <dbReference type="ARBA" id="ARBA00023002"/>
    </source>
</evidence>
<dbReference type="InterPro" id="IPR002938">
    <property type="entry name" value="FAD-bd"/>
</dbReference>
<name>A0AAU7D0K4_9BACT</name>
<dbReference type="EMBL" id="CP121194">
    <property type="protein sequence ID" value="XBH11189.1"/>
    <property type="molecule type" value="Genomic_DNA"/>
</dbReference>
<accession>A0AAU7D0K4</accession>
<dbReference type="KEGG" id="epl:P4G45_05515"/>
<protein>
    <submittedName>
        <fullName evidence="3">FAD-dependent oxidoreductase</fullName>
    </submittedName>
</protein>
<dbReference type="GO" id="GO:0016491">
    <property type="term" value="F:oxidoreductase activity"/>
    <property type="evidence" value="ECO:0007669"/>
    <property type="project" value="UniProtKB-KW"/>
</dbReference>
<dbReference type="NCBIfam" id="NF004834">
    <property type="entry name" value="PRK06185.1-3"/>
    <property type="match status" value="1"/>
</dbReference>
<dbReference type="InterPro" id="IPR036188">
    <property type="entry name" value="FAD/NAD-bd_sf"/>
</dbReference>
<gene>
    <name evidence="3" type="ORF">P4G45_05515</name>
    <name evidence="4" type="ORF">P8936_05485</name>
</gene>
<evidence type="ECO:0000259" key="2">
    <source>
        <dbReference type="Pfam" id="PF01494"/>
    </source>
</evidence>
<dbReference type="AlphaFoldDB" id="A0AAU7D0K4"/>
<reference evidence="3" key="1">
    <citation type="submission" date="2023-03" db="EMBL/GenBank/DDBJ databases">
        <title>Edaphobacter sp.</title>
        <authorList>
            <person name="Huber K.J."/>
            <person name="Papendorf J."/>
            <person name="Pilke C."/>
            <person name="Bunk B."/>
            <person name="Sproeer C."/>
            <person name="Pester M."/>
        </authorList>
    </citation>
    <scope>NUCLEOTIDE SEQUENCE</scope>
    <source>
        <strain evidence="3">DSM 109919</strain>
        <strain evidence="4">DSM 109920</strain>
    </source>
</reference>
<dbReference type="GO" id="GO:0071949">
    <property type="term" value="F:FAD binding"/>
    <property type="evidence" value="ECO:0007669"/>
    <property type="project" value="InterPro"/>
</dbReference>
<dbReference type="Pfam" id="PF01494">
    <property type="entry name" value="FAD_binding_3"/>
    <property type="match status" value="1"/>
</dbReference>
<evidence type="ECO:0000313" key="3">
    <source>
        <dbReference type="EMBL" id="XBH11189.1"/>
    </source>
</evidence>